<dbReference type="VEuPathDB" id="CryptoDB:Vbra_18399"/>
<feature type="region of interest" description="Disordered" evidence="1">
    <location>
        <begin position="644"/>
        <end position="669"/>
    </location>
</feature>
<accession>A0A0G4GQV7</accession>
<dbReference type="InParanoid" id="A0A0G4GQV7"/>
<feature type="compositionally biased region" description="Basic and acidic residues" evidence="1">
    <location>
        <begin position="871"/>
        <end position="880"/>
    </location>
</feature>
<gene>
    <name evidence="2" type="ORF">Vbra_18399</name>
</gene>
<dbReference type="AlphaFoldDB" id="A0A0G4GQV7"/>
<feature type="region of interest" description="Disordered" evidence="1">
    <location>
        <begin position="1007"/>
        <end position="1032"/>
    </location>
</feature>
<reference evidence="2 3" key="1">
    <citation type="submission" date="2014-11" db="EMBL/GenBank/DDBJ databases">
        <authorList>
            <person name="Zhu J."/>
            <person name="Qi W."/>
            <person name="Song R."/>
        </authorList>
    </citation>
    <scope>NUCLEOTIDE SEQUENCE [LARGE SCALE GENOMIC DNA]</scope>
</reference>
<sequence length="1032" mass="114597">MSSSSKRCGNKKTVLVSFGGGGSSAQHTSAAAFPIDYVSSVPHVPLQPPPSSFLSTAETKRKSSSHQSGAVPPAPPRLVDCISWPTLDKTETSARKPSQQQQQQANRGDDNDNKPQQQTQRQQRGGAGGDKSSVSRDASVSAGDNNGDLEGRMQAWGVRCSLEDWMRMRNLPALPAGIDKVSESVQQHILRNWPLIVRRDGTFESWSEQMKGQRSADEMYADLQTYIDEHSVKFATKWKQEFEESTRQFPRELVDRLRAKMVQWVLSDHSVRGCFFLSPSRLAYLLCRWPFVGPEGDYRTVLHGLKTSWKVTSSFYSAVGIVAQGRTLLPVILPREILSNVYAIEDEFGLPEESIVKVVKLFRIPGHVDHFIRMWRKSARGESHPPAGPQLDTRDTTANTDTANEATHTEQPPPPAAAAALAAPPDLPQLTVGDHRSDLYREFEEAWAQAAVRGTKRQPLEGGLVGDMEGVCSGGARFVPRRGGGPLLAGRTETIRHFEAAASRFARENVYAHEPLSGSLKEAILLGDRGEDCPEMASLRALAYSWGLHEDTVVMLTNSLTPKEISTIFRRAESRDSRLPSPLIVDSLTIHPPLTPSPHDKPALPHYKKEKDWTILNMARRIVRYGDDFDDNEEDIDTMAQGEVGSESDHHYDQRPGVPPPVPPPVVTEETFPRLLNGHDRELLLLDPWRAQQQLQRQEEEEDQHDLTPEYEQLRRTRGSFTHLSALYQPPPQAPPARSTWSTSGGFASLYPFPLSSHYPWEHDAAYEAETQRCSLFAADPVGVIRAAGERGVVVGGKGRSGRSHRGYIMADKPADEALYRPFSVSRCHGGGLDLNQEVHKAHAMMVQQQMRHNYTHSQHKGVAVVRRDVPHEKDKDKQEPSAVTTTSSSASFVSQQMLPSRPTTPTLHPTHHHKHSSSTRDRTGTDGTHPPPLIELLQIANASQYHGVLAAEGLDAVDFLRQVVSDSQLACRCPTVPRETRSNIMRTADKLAHGYTLRMEAIAPAATAVDTHTREREREKERKSSSAKITP</sequence>
<feature type="compositionally biased region" description="Polar residues" evidence="1">
    <location>
        <begin position="135"/>
        <end position="144"/>
    </location>
</feature>
<proteinExistence type="predicted"/>
<keyword evidence="3" id="KW-1185">Reference proteome</keyword>
<feature type="region of interest" description="Disordered" evidence="1">
    <location>
        <begin position="871"/>
        <end position="933"/>
    </location>
</feature>
<evidence type="ECO:0000313" key="3">
    <source>
        <dbReference type="Proteomes" id="UP000041254"/>
    </source>
</evidence>
<feature type="compositionally biased region" description="Low complexity" evidence="1">
    <location>
        <begin position="882"/>
        <end position="909"/>
    </location>
</feature>
<evidence type="ECO:0000313" key="2">
    <source>
        <dbReference type="EMBL" id="CEM32844.1"/>
    </source>
</evidence>
<feature type="region of interest" description="Disordered" evidence="1">
    <location>
        <begin position="1"/>
        <end position="27"/>
    </location>
</feature>
<name>A0A0G4GQV7_VITBC</name>
<evidence type="ECO:0000256" key="1">
    <source>
        <dbReference type="SAM" id="MobiDB-lite"/>
    </source>
</evidence>
<dbReference type="EMBL" id="CDMY01000766">
    <property type="protein sequence ID" value="CEM32844.1"/>
    <property type="molecule type" value="Genomic_DNA"/>
</dbReference>
<feature type="region of interest" description="Disordered" evidence="1">
    <location>
        <begin position="40"/>
        <end position="150"/>
    </location>
</feature>
<feature type="compositionally biased region" description="Basic and acidic residues" evidence="1">
    <location>
        <begin position="1012"/>
        <end position="1025"/>
    </location>
</feature>
<feature type="compositionally biased region" description="Pro residues" evidence="1">
    <location>
        <begin position="657"/>
        <end position="666"/>
    </location>
</feature>
<protein>
    <submittedName>
        <fullName evidence="2">Uncharacterized protein</fullName>
    </submittedName>
</protein>
<dbReference type="Proteomes" id="UP000041254">
    <property type="component" value="Unassembled WGS sequence"/>
</dbReference>
<organism evidence="2 3">
    <name type="scientific">Vitrella brassicaformis (strain CCMP3155)</name>
    <dbReference type="NCBI Taxonomy" id="1169540"/>
    <lineage>
        <taxon>Eukaryota</taxon>
        <taxon>Sar</taxon>
        <taxon>Alveolata</taxon>
        <taxon>Colpodellida</taxon>
        <taxon>Vitrellaceae</taxon>
        <taxon>Vitrella</taxon>
    </lineage>
</organism>